<dbReference type="Proteomes" id="UP000280346">
    <property type="component" value="Unassembled WGS sequence"/>
</dbReference>
<accession>A0A433J691</accession>
<evidence type="ECO:0000256" key="6">
    <source>
        <dbReference type="PIRNR" id="PIRNR002889"/>
    </source>
</evidence>
<comment type="similarity">
    <text evidence="2 6">Belongs to the flagella basal body rod proteins family.</text>
</comment>
<protein>
    <recommendedName>
        <fullName evidence="3 6">Flagellar basal body rod protein FlgB</fullName>
    </recommendedName>
</protein>
<comment type="subunit">
    <text evidence="6">The basal body constitutes a major portion of the flagellar organelle and consists of a number of rings mounted on a central rod.</text>
</comment>
<keyword evidence="4 6" id="KW-0975">Bacterial flagellum</keyword>
<sequence length="130" mass="14420">MDLSKIGFFQLAGTRLDYLAQRQKLIAENVVNANTPDYVARDLKPFDAVLNDVRPVEAARTSAFHLTGGKPATAFREAGREGLWETTPSGNAVSLEQEMSKGSDNRDAFALTTSLFQRNVQMLRMAWRNG</sequence>
<keyword evidence="8" id="KW-1185">Reference proteome</keyword>
<dbReference type="GO" id="GO:0071973">
    <property type="term" value="P:bacterial-type flagellum-dependent cell motility"/>
    <property type="evidence" value="ECO:0007669"/>
    <property type="project" value="InterPro"/>
</dbReference>
<reference evidence="7 8" key="1">
    <citation type="submission" date="2018-12" db="EMBL/GenBank/DDBJ databases">
        <authorList>
            <person name="Yang Y."/>
        </authorList>
    </citation>
    <scope>NUCLEOTIDE SEQUENCE [LARGE SCALE GENOMIC DNA]</scope>
    <source>
        <strain evidence="7 8">GSF71</strain>
    </source>
</reference>
<dbReference type="OrthoDB" id="9788334at2"/>
<gene>
    <name evidence="7" type="ORF">EJ913_17465</name>
</gene>
<comment type="function">
    <text evidence="5 6">Structural component of flagellum, the bacterial motility apparatus. Part of the rod structure of flagellar basal body.</text>
</comment>
<dbReference type="PIRSF" id="PIRSF002889">
    <property type="entry name" value="Rod_FlgB"/>
    <property type="match status" value="1"/>
</dbReference>
<evidence type="ECO:0000256" key="4">
    <source>
        <dbReference type="ARBA" id="ARBA00023143"/>
    </source>
</evidence>
<evidence type="ECO:0000256" key="2">
    <source>
        <dbReference type="ARBA" id="ARBA00009677"/>
    </source>
</evidence>
<dbReference type="EMBL" id="RZIJ01000014">
    <property type="protein sequence ID" value="RUQ68423.1"/>
    <property type="molecule type" value="Genomic_DNA"/>
</dbReference>
<keyword evidence="7" id="KW-0969">Cilium</keyword>
<organism evidence="7 8">
    <name type="scientific">Azospirillum doebereinerae</name>
    <dbReference type="NCBI Taxonomy" id="92933"/>
    <lineage>
        <taxon>Bacteria</taxon>
        <taxon>Pseudomonadati</taxon>
        <taxon>Pseudomonadota</taxon>
        <taxon>Alphaproteobacteria</taxon>
        <taxon>Rhodospirillales</taxon>
        <taxon>Azospirillaceae</taxon>
        <taxon>Azospirillum</taxon>
    </lineage>
</organism>
<dbReference type="RefSeq" id="WP_127000169.1">
    <property type="nucleotide sequence ID" value="NZ_JBNPXW010000009.1"/>
</dbReference>
<comment type="caution">
    <text evidence="7">The sequence shown here is derived from an EMBL/GenBank/DDBJ whole genome shotgun (WGS) entry which is preliminary data.</text>
</comment>
<dbReference type="GO" id="GO:0030694">
    <property type="term" value="C:bacterial-type flagellum basal body, rod"/>
    <property type="evidence" value="ECO:0007669"/>
    <property type="project" value="InterPro"/>
</dbReference>
<dbReference type="InterPro" id="IPR006300">
    <property type="entry name" value="FlgB"/>
</dbReference>
<name>A0A433J691_9PROT</name>
<comment type="subcellular location">
    <subcellularLocation>
        <location evidence="1 6">Bacterial flagellum basal body</location>
    </subcellularLocation>
</comment>
<evidence type="ECO:0000256" key="5">
    <source>
        <dbReference type="ARBA" id="ARBA00024934"/>
    </source>
</evidence>
<keyword evidence="7" id="KW-0966">Cell projection</keyword>
<evidence type="ECO:0000256" key="1">
    <source>
        <dbReference type="ARBA" id="ARBA00004117"/>
    </source>
</evidence>
<proteinExistence type="inferred from homology"/>
<evidence type="ECO:0000313" key="7">
    <source>
        <dbReference type="EMBL" id="RUQ68423.1"/>
    </source>
</evidence>
<dbReference type="AlphaFoldDB" id="A0A433J691"/>
<keyword evidence="7" id="KW-0282">Flagellum</keyword>
<evidence type="ECO:0000256" key="3">
    <source>
        <dbReference type="ARBA" id="ARBA00014376"/>
    </source>
</evidence>
<evidence type="ECO:0000313" key="8">
    <source>
        <dbReference type="Proteomes" id="UP000280346"/>
    </source>
</evidence>